<keyword evidence="3" id="KW-1185">Reference proteome</keyword>
<dbReference type="PANTHER" id="PTHR30388:SF4">
    <property type="entry name" value="MOLYBDENUM COFACTOR INSERTION CHAPERONE PAOD"/>
    <property type="match status" value="1"/>
</dbReference>
<dbReference type="Proteomes" id="UP001524547">
    <property type="component" value="Unassembled WGS sequence"/>
</dbReference>
<sequence length="122" mass="12058">MTALDPAPPPADPLLLAADWQRAGLGVALATVTETWGSSPRPAGSLMVVATDGRIAGSVSGGCVESAVAEAALQALQDRRPRLLGFGITDEDAWSVGLACGGSIKVLVQPIATGPAGAVGVA</sequence>
<proteinExistence type="predicted"/>
<comment type="caution">
    <text evidence="2">The sequence shown here is derived from an EMBL/GenBank/DDBJ whole genome shotgun (WGS) entry which is preliminary data.</text>
</comment>
<organism evidence="2 3">
    <name type="scientific">Rhizosaccharibacter radicis</name>
    <dbReference type="NCBI Taxonomy" id="2782605"/>
    <lineage>
        <taxon>Bacteria</taxon>
        <taxon>Pseudomonadati</taxon>
        <taxon>Pseudomonadota</taxon>
        <taxon>Alphaproteobacteria</taxon>
        <taxon>Acetobacterales</taxon>
        <taxon>Acetobacteraceae</taxon>
        <taxon>Rhizosaccharibacter</taxon>
    </lineage>
</organism>
<dbReference type="InterPro" id="IPR003777">
    <property type="entry name" value="XdhC_CoxI"/>
</dbReference>
<reference evidence="2 3" key="1">
    <citation type="submission" date="2022-06" db="EMBL/GenBank/DDBJ databases">
        <title>Rhizosaccharibacter gen. nov. sp. nov. KSS12, endophytic bacteria isolated from sugarcane.</title>
        <authorList>
            <person name="Pitiwittayakul N."/>
        </authorList>
    </citation>
    <scope>NUCLEOTIDE SEQUENCE [LARGE SCALE GENOMIC DNA]</scope>
    <source>
        <strain evidence="2 3">KSS12</strain>
    </source>
</reference>
<protein>
    <submittedName>
        <fullName evidence="2">XdhC family protein</fullName>
    </submittedName>
</protein>
<dbReference type="EMBL" id="JAMZEJ010000007">
    <property type="protein sequence ID" value="MCQ8241754.1"/>
    <property type="molecule type" value="Genomic_DNA"/>
</dbReference>
<dbReference type="Pfam" id="PF02625">
    <property type="entry name" value="XdhC_CoxI"/>
    <property type="match status" value="1"/>
</dbReference>
<accession>A0ABT1W1A7</accession>
<evidence type="ECO:0000259" key="1">
    <source>
        <dbReference type="Pfam" id="PF02625"/>
    </source>
</evidence>
<dbReference type="PANTHER" id="PTHR30388">
    <property type="entry name" value="ALDEHYDE OXIDOREDUCTASE MOLYBDENUM COFACTOR ASSEMBLY PROTEIN"/>
    <property type="match status" value="1"/>
</dbReference>
<evidence type="ECO:0000313" key="2">
    <source>
        <dbReference type="EMBL" id="MCQ8241754.1"/>
    </source>
</evidence>
<name>A0ABT1W1A7_9PROT</name>
<dbReference type="InterPro" id="IPR052698">
    <property type="entry name" value="MoCofactor_Util/Proc"/>
</dbReference>
<feature type="domain" description="XdhC- CoxI" evidence="1">
    <location>
        <begin position="20"/>
        <end position="86"/>
    </location>
</feature>
<gene>
    <name evidence="2" type="ORF">NFI88_13010</name>
</gene>
<dbReference type="RefSeq" id="WP_422920492.1">
    <property type="nucleotide sequence ID" value="NZ_JAMZEJ010000007.1"/>
</dbReference>
<evidence type="ECO:0000313" key="3">
    <source>
        <dbReference type="Proteomes" id="UP001524547"/>
    </source>
</evidence>